<dbReference type="EMBL" id="CP031423">
    <property type="protein sequence ID" value="AZS35992.1"/>
    <property type="molecule type" value="Genomic_DNA"/>
</dbReference>
<organism evidence="1 2">
    <name type="scientific">Microbacterium lemovicicum</name>
    <dbReference type="NCBI Taxonomy" id="1072463"/>
    <lineage>
        <taxon>Bacteria</taxon>
        <taxon>Bacillati</taxon>
        <taxon>Actinomycetota</taxon>
        <taxon>Actinomycetes</taxon>
        <taxon>Micrococcales</taxon>
        <taxon>Microbacteriaceae</taxon>
        <taxon>Microbacterium</taxon>
    </lineage>
</organism>
<dbReference type="AlphaFoldDB" id="A0A3Q9IYD4"/>
<keyword evidence="2" id="KW-1185">Reference proteome</keyword>
<evidence type="ECO:0000313" key="1">
    <source>
        <dbReference type="EMBL" id="AZS35992.1"/>
    </source>
</evidence>
<name>A0A3Q9IYD4_9MICO</name>
<gene>
    <name evidence="1" type="ORF">CVS47_00590</name>
</gene>
<protein>
    <submittedName>
        <fullName evidence="1">Uncharacterized protein</fullName>
    </submittedName>
</protein>
<evidence type="ECO:0000313" key="2">
    <source>
        <dbReference type="Proteomes" id="UP000276888"/>
    </source>
</evidence>
<dbReference type="RefSeq" id="WP_127094741.1">
    <property type="nucleotide sequence ID" value="NZ_CP031423.1"/>
</dbReference>
<dbReference type="KEGG" id="mlv:CVS47_00590"/>
<proteinExistence type="predicted"/>
<dbReference type="Proteomes" id="UP000276888">
    <property type="component" value="Chromosome"/>
</dbReference>
<accession>A0A3Q9IYD4</accession>
<dbReference type="OrthoDB" id="275232at2"/>
<sequence length="125" mass="13881">MMKQVSVFQPGWVPTAAGQRPPLNEERLPEDEVARIGAYLEAGAVVMRTTALGVDILKDDEKVVPMTIRTDGEFVWTGPVTYYVQTYGVSPDADFLAHVRARDYEVRVPTDEEIQAAAAVFMPPR</sequence>
<reference evidence="1 2" key="1">
    <citation type="submission" date="2018-08" db="EMBL/GenBank/DDBJ databases">
        <title>Microbacterium lemovicicum sp. nov., a bacterium isolated from a natural uranium-rich soil.</title>
        <authorList>
            <person name="ORTET P."/>
        </authorList>
    </citation>
    <scope>NUCLEOTIDE SEQUENCE [LARGE SCALE GENOMIC DNA]</scope>
    <source>
        <strain evidence="1 2">Viu22</strain>
    </source>
</reference>